<evidence type="ECO:0000313" key="2">
    <source>
        <dbReference type="Proteomes" id="UP000317835"/>
    </source>
</evidence>
<dbReference type="KEGG" id="tpla:ElP_34930"/>
<dbReference type="EMBL" id="CP036426">
    <property type="protein sequence ID" value="QDV35589.1"/>
    <property type="molecule type" value="Genomic_DNA"/>
</dbReference>
<dbReference type="AlphaFoldDB" id="A0A518H429"/>
<proteinExistence type="predicted"/>
<name>A0A518H429_9BACT</name>
<keyword evidence="2" id="KW-1185">Reference proteome</keyword>
<dbReference type="Proteomes" id="UP000317835">
    <property type="component" value="Chromosome"/>
</dbReference>
<protein>
    <submittedName>
        <fullName evidence="1">Uncharacterized protein</fullName>
    </submittedName>
</protein>
<organism evidence="1 2">
    <name type="scientific">Tautonia plasticadhaerens</name>
    <dbReference type="NCBI Taxonomy" id="2527974"/>
    <lineage>
        <taxon>Bacteria</taxon>
        <taxon>Pseudomonadati</taxon>
        <taxon>Planctomycetota</taxon>
        <taxon>Planctomycetia</taxon>
        <taxon>Isosphaerales</taxon>
        <taxon>Isosphaeraceae</taxon>
        <taxon>Tautonia</taxon>
    </lineage>
</organism>
<evidence type="ECO:0000313" key="1">
    <source>
        <dbReference type="EMBL" id="QDV35589.1"/>
    </source>
</evidence>
<accession>A0A518H429</accession>
<reference evidence="1 2" key="1">
    <citation type="submission" date="2019-02" db="EMBL/GenBank/DDBJ databases">
        <title>Deep-cultivation of Planctomycetes and their phenomic and genomic characterization uncovers novel biology.</title>
        <authorList>
            <person name="Wiegand S."/>
            <person name="Jogler M."/>
            <person name="Boedeker C."/>
            <person name="Pinto D."/>
            <person name="Vollmers J."/>
            <person name="Rivas-Marin E."/>
            <person name="Kohn T."/>
            <person name="Peeters S.H."/>
            <person name="Heuer A."/>
            <person name="Rast P."/>
            <person name="Oberbeckmann S."/>
            <person name="Bunk B."/>
            <person name="Jeske O."/>
            <person name="Meyerdierks A."/>
            <person name="Storesund J.E."/>
            <person name="Kallscheuer N."/>
            <person name="Luecker S."/>
            <person name="Lage O.M."/>
            <person name="Pohl T."/>
            <person name="Merkel B.J."/>
            <person name="Hornburger P."/>
            <person name="Mueller R.-W."/>
            <person name="Bruemmer F."/>
            <person name="Labrenz M."/>
            <person name="Spormann A.M."/>
            <person name="Op den Camp H."/>
            <person name="Overmann J."/>
            <person name="Amann R."/>
            <person name="Jetten M.S.M."/>
            <person name="Mascher T."/>
            <person name="Medema M.H."/>
            <person name="Devos D.P."/>
            <person name="Kaster A.-K."/>
            <person name="Ovreas L."/>
            <person name="Rohde M."/>
            <person name="Galperin M.Y."/>
            <person name="Jogler C."/>
        </authorList>
    </citation>
    <scope>NUCLEOTIDE SEQUENCE [LARGE SCALE GENOMIC DNA]</scope>
    <source>
        <strain evidence="1 2">ElP</strain>
    </source>
</reference>
<sequence length="77" mass="8726">MAAKSSPAPICRACGDPLNYRTAETDQRHIEEQLTLCRDCFGEVVLGILRFWTWSPYPPSGAGQVARQRWGRRKTDC</sequence>
<gene>
    <name evidence="1" type="ORF">ElP_34930</name>
</gene>